<dbReference type="InterPro" id="IPR000866">
    <property type="entry name" value="AhpC/TSA"/>
</dbReference>
<dbReference type="PROSITE" id="PS51352">
    <property type="entry name" value="THIOREDOXIN_2"/>
    <property type="match status" value="1"/>
</dbReference>
<keyword evidence="1" id="KW-0677">Repeat</keyword>
<sequence length="627" mass="66730">MSTEQHTPRRARVRAPEPTGRAWLNTGGEQLRLADLRGKIVLLDFWAFCCINCLHVLDELRPLEREFAEELVTIGVHSPKFEHEADADALAAAVERYEVGHPVLDDPELATWRDYAVKAWPTLVLVDPEGYVVHEAAGEGHAEALRRIITDLVAEHDARGTLHRGSGPRVVEEKPDTTLRYPSKVLGLEGGTMLVADSARHSLVEFAADGETPLRRIGNGSRGAADGDPDAASFREPGGMTLLPEHVAAKVGYDVVVADTVNHLLRGVRLADGAVSTVAGTGRQWRDEEHTGPALSTALTSPWDVAWWERAGGVVIAMAGNHTLGLFDPLEGAVSRFGGTTVEGLRDGPLDEAFFAQTSGLAVDRGEPESEGDDRLWLVDSETSALRWVRPTSDGFEVRTAVGKGLFDFGHADGPAPEALLQHPLGVAVLPDGTVAICDTYNGAIRRYEPDSDAVSTLATEVAEPSGAITAEGELVVVAGAAHRLERPVPPGVTARLVEGASQRVARPATEIGPGEVELVVVFDPPPGQKLDERYGPSTRLEVSSSPEGMLVSGAGSGTGLSRRLVLGDGFEHGVLHVVAQAASCDDDSGVEHPACRLTRQDWGVPVRVTPDGADRLPLVMGGLDAQ</sequence>
<dbReference type="GO" id="GO:0016853">
    <property type="term" value="F:isomerase activity"/>
    <property type="evidence" value="ECO:0007669"/>
    <property type="project" value="UniProtKB-KW"/>
</dbReference>
<gene>
    <name evidence="4" type="ORF">SAMN04489718_3239</name>
</gene>
<evidence type="ECO:0000259" key="3">
    <source>
        <dbReference type="PROSITE" id="PS51352"/>
    </source>
</evidence>
<reference evidence="5" key="1">
    <citation type="submission" date="2016-10" db="EMBL/GenBank/DDBJ databases">
        <authorList>
            <person name="Varghese N."/>
            <person name="Submissions S."/>
        </authorList>
    </citation>
    <scope>NUCLEOTIDE SEQUENCE [LARGE SCALE GENOMIC DNA]</scope>
    <source>
        <strain evidence="5">DSM 45459</strain>
    </source>
</reference>
<feature type="domain" description="Thioredoxin" evidence="3">
    <location>
        <begin position="11"/>
        <end position="154"/>
    </location>
</feature>
<dbReference type="Gene3D" id="2.120.10.30">
    <property type="entry name" value="TolB, C-terminal domain"/>
    <property type="match status" value="2"/>
</dbReference>
<dbReference type="GO" id="GO:0016209">
    <property type="term" value="F:antioxidant activity"/>
    <property type="evidence" value="ECO:0007669"/>
    <property type="project" value="InterPro"/>
</dbReference>
<name>A0A1H1FVA0_9ACTN</name>
<dbReference type="SUPFAM" id="SSF101898">
    <property type="entry name" value="NHL repeat"/>
    <property type="match status" value="1"/>
</dbReference>
<dbReference type="STRING" id="995062.SAMN04489718_3239"/>
<dbReference type="SUPFAM" id="SSF52833">
    <property type="entry name" value="Thioredoxin-like"/>
    <property type="match status" value="1"/>
</dbReference>
<evidence type="ECO:0000256" key="2">
    <source>
        <dbReference type="SAM" id="MobiDB-lite"/>
    </source>
</evidence>
<accession>A0A1H1FVA0</accession>
<dbReference type="CDD" id="cd14951">
    <property type="entry name" value="NHL-2_like"/>
    <property type="match status" value="1"/>
</dbReference>
<dbReference type="Pfam" id="PF01436">
    <property type="entry name" value="NHL"/>
    <property type="match status" value="1"/>
</dbReference>
<keyword evidence="4" id="KW-0413">Isomerase</keyword>
<dbReference type="InterPro" id="IPR045302">
    <property type="entry name" value="NHL2_NHL_rpt_dom"/>
</dbReference>
<feature type="region of interest" description="Disordered" evidence="2">
    <location>
        <begin position="1"/>
        <end position="20"/>
    </location>
</feature>
<evidence type="ECO:0000313" key="4">
    <source>
        <dbReference type="EMBL" id="SDR04456.1"/>
    </source>
</evidence>
<proteinExistence type="predicted"/>
<dbReference type="GO" id="GO:0016491">
    <property type="term" value="F:oxidoreductase activity"/>
    <property type="evidence" value="ECO:0007669"/>
    <property type="project" value="InterPro"/>
</dbReference>
<dbReference type="PANTHER" id="PTHR46388:SF2">
    <property type="entry name" value="NHL REPEAT-CONTAINING PROTEIN 2"/>
    <property type="match status" value="1"/>
</dbReference>
<protein>
    <submittedName>
        <fullName evidence="4">Thiol-disulfide isomerase or thioredoxin</fullName>
    </submittedName>
</protein>
<dbReference type="InterPro" id="IPR036249">
    <property type="entry name" value="Thioredoxin-like_sf"/>
</dbReference>
<dbReference type="OrthoDB" id="9811352at2"/>
<dbReference type="InterPro" id="IPR013766">
    <property type="entry name" value="Thioredoxin_domain"/>
</dbReference>
<evidence type="ECO:0000313" key="5">
    <source>
        <dbReference type="Proteomes" id="UP000199301"/>
    </source>
</evidence>
<keyword evidence="5" id="KW-1185">Reference proteome</keyword>
<dbReference type="PANTHER" id="PTHR46388">
    <property type="entry name" value="NHL REPEAT-CONTAINING PROTEIN 2"/>
    <property type="match status" value="1"/>
</dbReference>
<dbReference type="Pfam" id="PF00578">
    <property type="entry name" value="AhpC-TSA"/>
    <property type="match status" value="1"/>
</dbReference>
<dbReference type="RefSeq" id="WP_092525224.1">
    <property type="nucleotide sequence ID" value="NZ_FNKO01000002.1"/>
</dbReference>
<dbReference type="Proteomes" id="UP000199301">
    <property type="component" value="Unassembled WGS sequence"/>
</dbReference>
<dbReference type="Gene3D" id="3.40.30.10">
    <property type="entry name" value="Glutaredoxin"/>
    <property type="match status" value="1"/>
</dbReference>
<evidence type="ECO:0000256" key="1">
    <source>
        <dbReference type="ARBA" id="ARBA00022737"/>
    </source>
</evidence>
<dbReference type="InterPro" id="IPR011042">
    <property type="entry name" value="6-blade_b-propeller_TolB-like"/>
</dbReference>
<organism evidence="4 5">
    <name type="scientific">Actinopolyspora saharensis</name>
    <dbReference type="NCBI Taxonomy" id="995062"/>
    <lineage>
        <taxon>Bacteria</taxon>
        <taxon>Bacillati</taxon>
        <taxon>Actinomycetota</taxon>
        <taxon>Actinomycetes</taxon>
        <taxon>Actinopolysporales</taxon>
        <taxon>Actinopolysporaceae</taxon>
        <taxon>Actinopolyspora</taxon>
    </lineage>
</organism>
<dbReference type="InterPro" id="IPR001258">
    <property type="entry name" value="NHL_repeat"/>
</dbReference>
<dbReference type="AlphaFoldDB" id="A0A1H1FVA0"/>
<dbReference type="EMBL" id="FNKO01000002">
    <property type="protein sequence ID" value="SDR04456.1"/>
    <property type="molecule type" value="Genomic_DNA"/>
</dbReference>